<feature type="domain" description="Protein kinase" evidence="4">
    <location>
        <begin position="112"/>
        <end position="378"/>
    </location>
</feature>
<evidence type="ECO:0000259" key="4">
    <source>
        <dbReference type="PROSITE" id="PS50011"/>
    </source>
</evidence>
<dbReference type="Gene3D" id="1.10.510.10">
    <property type="entry name" value="Transferase(Phosphotransferase) domain 1"/>
    <property type="match status" value="1"/>
</dbReference>
<dbReference type="InterPro" id="IPR050122">
    <property type="entry name" value="RTK"/>
</dbReference>
<keyword evidence="3" id="KW-0812">Transmembrane</keyword>
<evidence type="ECO:0000256" key="1">
    <source>
        <dbReference type="ARBA" id="ARBA00022741"/>
    </source>
</evidence>
<dbReference type="PRINTS" id="PR00109">
    <property type="entry name" value="TYRKINASE"/>
</dbReference>
<name>A0ABN9L1S9_9NEOB</name>
<proteinExistence type="predicted"/>
<accession>A0ABN9L1S9</accession>
<reference evidence="5" key="1">
    <citation type="submission" date="2023-07" db="EMBL/GenBank/DDBJ databases">
        <authorList>
            <person name="Stuckert A."/>
        </authorList>
    </citation>
    <scope>NUCLEOTIDE SEQUENCE</scope>
</reference>
<keyword evidence="1" id="KW-0547">Nucleotide-binding</keyword>
<evidence type="ECO:0000256" key="3">
    <source>
        <dbReference type="SAM" id="Phobius"/>
    </source>
</evidence>
<dbReference type="PANTHER" id="PTHR24416">
    <property type="entry name" value="TYROSINE-PROTEIN KINASE RECEPTOR"/>
    <property type="match status" value="1"/>
</dbReference>
<dbReference type="PROSITE" id="PS00109">
    <property type="entry name" value="PROTEIN_KINASE_TYR"/>
    <property type="match status" value="1"/>
</dbReference>
<dbReference type="InterPro" id="IPR000719">
    <property type="entry name" value="Prot_kinase_dom"/>
</dbReference>
<dbReference type="EMBL" id="CAUEEQ010007379">
    <property type="protein sequence ID" value="CAJ0930982.1"/>
    <property type="molecule type" value="Genomic_DNA"/>
</dbReference>
<evidence type="ECO:0000313" key="5">
    <source>
        <dbReference type="EMBL" id="CAJ0930982.1"/>
    </source>
</evidence>
<keyword evidence="3" id="KW-0472">Membrane</keyword>
<evidence type="ECO:0000313" key="6">
    <source>
        <dbReference type="Proteomes" id="UP001176940"/>
    </source>
</evidence>
<dbReference type="PROSITE" id="PS50011">
    <property type="entry name" value="PROTEIN_KINASE_DOM"/>
    <property type="match status" value="1"/>
</dbReference>
<dbReference type="Proteomes" id="UP001176940">
    <property type="component" value="Unassembled WGS sequence"/>
</dbReference>
<dbReference type="Pfam" id="PF07714">
    <property type="entry name" value="PK_Tyr_Ser-Thr"/>
    <property type="match status" value="1"/>
</dbReference>
<dbReference type="InterPro" id="IPR001245">
    <property type="entry name" value="Ser-Thr/Tyr_kinase_cat_dom"/>
</dbReference>
<comment type="caution">
    <text evidence="5">The sequence shown here is derived from an EMBL/GenBank/DDBJ whole genome shotgun (WGS) entry which is preliminary data.</text>
</comment>
<protein>
    <recommendedName>
        <fullName evidence="4">Protein kinase domain-containing protein</fullName>
    </recommendedName>
</protein>
<dbReference type="PANTHER" id="PTHR24416:SF630">
    <property type="entry name" value="LOC100170540 PROTEIN"/>
    <property type="match status" value="1"/>
</dbReference>
<keyword evidence="3" id="KW-1133">Transmembrane helix</keyword>
<dbReference type="InterPro" id="IPR008266">
    <property type="entry name" value="Tyr_kinase_AS"/>
</dbReference>
<dbReference type="InterPro" id="IPR011009">
    <property type="entry name" value="Kinase-like_dom_sf"/>
</dbReference>
<feature type="transmembrane region" description="Helical" evidence="3">
    <location>
        <begin position="33"/>
        <end position="54"/>
    </location>
</feature>
<dbReference type="Gene3D" id="3.30.200.20">
    <property type="entry name" value="Phosphorylase Kinase, domain 1"/>
    <property type="match status" value="1"/>
</dbReference>
<evidence type="ECO:0000256" key="2">
    <source>
        <dbReference type="ARBA" id="ARBA00022840"/>
    </source>
</evidence>
<gene>
    <name evidence="5" type="ORF">RIMI_LOCUS4554934</name>
</gene>
<dbReference type="SUPFAM" id="SSF56112">
    <property type="entry name" value="Protein kinase-like (PK-like)"/>
    <property type="match status" value="1"/>
</dbReference>
<keyword evidence="6" id="KW-1185">Reference proteome</keyword>
<sequence length="420" mass="47892">MMDDQRVRLPARTLLDCSSTDRLCEVRTYQYEVIVIPVLLVGVTLILVAIILWLRFRGLKSSKKRAKAEYYFQESHRKVNSVINLEDLSLDSVLRTRDPSLLTLEIPCERISKPLKLMGEGRFGPIYRTVLKDTDGRKDRDIVVKQLKGTAEPCEVRAFLQRAAFQAWLGTHSNLVEILGCCTETKPFCTVSECVEPGSLLKFLWDCRRDFVPMDGIVYDITECQIYTIALQTLTALDFLHERKLVHGDVAARNVLIQRDFTIKLTGLGGACDMYTRGNFPARRPAPLKWMSPERLLHLPITEKSDVWSFGILLYEMITLGAPPYPEVPPSSILQHLQRGNIMKRPPNCKQHLYNIMKVCWIWKASDRISVPEVQRKLQSGKKSSNDRTVVQIPELIVPDLYEGVAGTEVVKLESDYTVL</sequence>
<organism evidence="5 6">
    <name type="scientific">Ranitomeya imitator</name>
    <name type="common">mimic poison frog</name>
    <dbReference type="NCBI Taxonomy" id="111125"/>
    <lineage>
        <taxon>Eukaryota</taxon>
        <taxon>Metazoa</taxon>
        <taxon>Chordata</taxon>
        <taxon>Craniata</taxon>
        <taxon>Vertebrata</taxon>
        <taxon>Euteleostomi</taxon>
        <taxon>Amphibia</taxon>
        <taxon>Batrachia</taxon>
        <taxon>Anura</taxon>
        <taxon>Neobatrachia</taxon>
        <taxon>Hyloidea</taxon>
        <taxon>Dendrobatidae</taxon>
        <taxon>Dendrobatinae</taxon>
        <taxon>Ranitomeya</taxon>
    </lineage>
</organism>
<keyword evidence="2" id="KW-0067">ATP-binding</keyword>